<protein>
    <recommendedName>
        <fullName evidence="2">Polysaccharide pyruvyl transferase domain-containing protein</fullName>
    </recommendedName>
</protein>
<dbReference type="EMBL" id="BAAAZN010000001">
    <property type="protein sequence ID" value="GAA3524887.1"/>
    <property type="molecule type" value="Genomic_DNA"/>
</dbReference>
<dbReference type="InterPro" id="IPR007345">
    <property type="entry name" value="Polysacch_pyruvyl_Trfase"/>
</dbReference>
<feature type="region of interest" description="Disordered" evidence="1">
    <location>
        <begin position="412"/>
        <end position="466"/>
    </location>
</feature>
<dbReference type="Proteomes" id="UP001500689">
    <property type="component" value="Unassembled WGS sequence"/>
</dbReference>
<feature type="domain" description="Polysaccharide pyruvyl transferase" evidence="2">
    <location>
        <begin position="94"/>
        <end position="389"/>
    </location>
</feature>
<accession>A0ABP6V151</accession>
<gene>
    <name evidence="3" type="ORF">GCM10022222_04430</name>
</gene>
<evidence type="ECO:0000259" key="2">
    <source>
        <dbReference type="Pfam" id="PF04230"/>
    </source>
</evidence>
<dbReference type="Pfam" id="PF04230">
    <property type="entry name" value="PS_pyruv_trans"/>
    <property type="match status" value="1"/>
</dbReference>
<dbReference type="RefSeq" id="WP_344854651.1">
    <property type="nucleotide sequence ID" value="NZ_BAAAZN010000001.1"/>
</dbReference>
<feature type="compositionally biased region" description="Basic residues" evidence="1">
    <location>
        <begin position="457"/>
        <end position="466"/>
    </location>
</feature>
<sequence>MRERAGSAARLRRADHEDGTGQRSGQLRYRIETGDRSGETRQFLANREAEAGDRSGVPQRHAVPAEAGGRPDPAGHPPARPRRHYLIGPAGFPNFGDELIAANWLRYLARTEPGAEVWLDTHSPGPAQVLLEGLHPGLRCTDTLWRLCGEAPSDDPREVTAWVGAAVHDPGLAPRWDAGIGLLGRIDVLHLIGGGYLNALWPRHLGLLAGALAAAERSGARTAMTGQGLVPCPPGSTDLLRSLAERFDVVDVRDEPSAELLGEADCSADDAFLEPYPAATGEVREFVLCLQSDIGGEAPAVLAAQALELLRTWQVSSGELAIVEGIPRVDRVVPALLDDELPGAQFHPFRDVWAHGLPVAAGQTWISSRYHPHLVAAAAGATGVAVDVSPGYYTTKHRSLIELGSGWSMVDAGARTPPKRPSGTGFPDDVRRGRREAKRTVAEKVYGTPAPPPAAARRSRWSRALR</sequence>
<name>A0ABP6V151_9PSEU</name>
<feature type="compositionally biased region" description="Basic and acidic residues" evidence="1">
    <location>
        <begin position="29"/>
        <end position="39"/>
    </location>
</feature>
<organism evidence="3 4">
    <name type="scientific">Amycolatopsis ultiminotia</name>
    <dbReference type="NCBI Taxonomy" id="543629"/>
    <lineage>
        <taxon>Bacteria</taxon>
        <taxon>Bacillati</taxon>
        <taxon>Actinomycetota</taxon>
        <taxon>Actinomycetes</taxon>
        <taxon>Pseudonocardiales</taxon>
        <taxon>Pseudonocardiaceae</taxon>
        <taxon>Amycolatopsis</taxon>
    </lineage>
</organism>
<feature type="region of interest" description="Disordered" evidence="1">
    <location>
        <begin position="1"/>
        <end position="85"/>
    </location>
</feature>
<comment type="caution">
    <text evidence="3">The sequence shown here is derived from an EMBL/GenBank/DDBJ whole genome shotgun (WGS) entry which is preliminary data.</text>
</comment>
<proteinExistence type="predicted"/>
<keyword evidence="4" id="KW-1185">Reference proteome</keyword>
<evidence type="ECO:0000313" key="3">
    <source>
        <dbReference type="EMBL" id="GAA3524887.1"/>
    </source>
</evidence>
<evidence type="ECO:0000313" key="4">
    <source>
        <dbReference type="Proteomes" id="UP001500689"/>
    </source>
</evidence>
<evidence type="ECO:0000256" key="1">
    <source>
        <dbReference type="SAM" id="MobiDB-lite"/>
    </source>
</evidence>
<reference evidence="4" key="1">
    <citation type="journal article" date="2019" name="Int. J. Syst. Evol. Microbiol.">
        <title>The Global Catalogue of Microorganisms (GCM) 10K type strain sequencing project: providing services to taxonomists for standard genome sequencing and annotation.</title>
        <authorList>
            <consortium name="The Broad Institute Genomics Platform"/>
            <consortium name="The Broad Institute Genome Sequencing Center for Infectious Disease"/>
            <person name="Wu L."/>
            <person name="Ma J."/>
        </authorList>
    </citation>
    <scope>NUCLEOTIDE SEQUENCE [LARGE SCALE GENOMIC DNA]</scope>
    <source>
        <strain evidence="4">JCM 16898</strain>
    </source>
</reference>